<feature type="active site" description="Proton donor" evidence="8">
    <location>
        <position position="12"/>
    </location>
</feature>
<feature type="site" description="Stabilizes the phosphoryl group" evidence="9">
    <location>
        <position position="93"/>
    </location>
</feature>
<dbReference type="OrthoDB" id="9801899at2"/>
<organism evidence="11 13">
    <name type="scientific">Exiguobacterium indicum</name>
    <dbReference type="NCBI Taxonomy" id="296995"/>
    <lineage>
        <taxon>Bacteria</taxon>
        <taxon>Bacillati</taxon>
        <taxon>Bacillota</taxon>
        <taxon>Bacilli</taxon>
        <taxon>Bacillales</taxon>
        <taxon>Bacillales Family XII. Incertae Sedis</taxon>
        <taxon>Exiguobacterium</taxon>
    </lineage>
</organism>
<evidence type="ECO:0000256" key="7">
    <source>
        <dbReference type="PIRNR" id="PIRNR004682"/>
    </source>
</evidence>
<feature type="active site" description="Nucleophile" evidence="8">
    <location>
        <position position="10"/>
    </location>
</feature>
<dbReference type="RefSeq" id="WP_058264969.1">
    <property type="nucleotide sequence ID" value="NZ_FMYN01000001.1"/>
</dbReference>
<evidence type="ECO:0000256" key="8">
    <source>
        <dbReference type="PIRSR" id="PIRSR004682-1"/>
    </source>
</evidence>
<dbReference type="InterPro" id="IPR004446">
    <property type="entry name" value="Heptose_bisP_phosphatase"/>
</dbReference>
<feature type="binding site" evidence="10">
    <location>
        <position position="81"/>
    </location>
    <ligand>
        <name>Zn(2+)</name>
        <dbReference type="ChEBI" id="CHEBI:29105"/>
    </ligand>
</feature>
<reference evidence="11 13" key="1">
    <citation type="journal article" date="2015" name="Int. J. Syst. Evol. Microbiol.">
        <title>Exiguobacterium enclense sp. nov., isolated from sediment.</title>
        <authorList>
            <person name="Dastager S.G."/>
            <person name="Mawlankar R."/>
            <person name="Sonalkar V.V."/>
            <person name="Thorat M.N."/>
            <person name="Mual P."/>
            <person name="Verma A."/>
            <person name="Krishnamurthi S."/>
            <person name="Tang S.K."/>
            <person name="Li W.J."/>
        </authorList>
    </citation>
    <scope>NUCLEOTIDE SEQUENCE [LARGE SCALE GENOMIC DNA]</scope>
    <source>
        <strain evidence="11 13">NIO-1109</strain>
    </source>
</reference>
<accession>A0A0V8GL29</accession>
<evidence type="ECO:0000256" key="4">
    <source>
        <dbReference type="ARBA" id="ARBA00022801"/>
    </source>
</evidence>
<keyword evidence="10" id="KW-0862">Zinc</keyword>
<evidence type="ECO:0000256" key="10">
    <source>
        <dbReference type="PIRSR" id="PIRSR004682-4"/>
    </source>
</evidence>
<comment type="caution">
    <text evidence="11">The sequence shown here is derived from an EMBL/GenBank/DDBJ whole genome shotgun (WGS) entry which is preliminary data.</text>
</comment>
<evidence type="ECO:0000256" key="3">
    <source>
        <dbReference type="ARBA" id="ARBA00022723"/>
    </source>
</evidence>
<evidence type="ECO:0000256" key="9">
    <source>
        <dbReference type="PIRSR" id="PIRSR004682-3"/>
    </source>
</evidence>
<comment type="cofactor">
    <cofactor evidence="10">
        <name>Mg(2+)</name>
        <dbReference type="ChEBI" id="CHEBI:18420"/>
    </cofactor>
</comment>
<feature type="binding site" evidence="10">
    <location>
        <position position="10"/>
    </location>
    <ligand>
        <name>Mg(2+)</name>
        <dbReference type="ChEBI" id="CHEBI:18420"/>
    </ligand>
</feature>
<keyword evidence="4 7" id="KW-0378">Hydrolase</keyword>
<comment type="subcellular location">
    <subcellularLocation>
        <location evidence="1 7">Cytoplasm</location>
    </subcellularLocation>
</comment>
<evidence type="ECO:0000313" key="14">
    <source>
        <dbReference type="Proteomes" id="UP000072605"/>
    </source>
</evidence>
<dbReference type="Pfam" id="PF13242">
    <property type="entry name" value="Hydrolase_like"/>
    <property type="match status" value="1"/>
</dbReference>
<dbReference type="AlphaFoldDB" id="A0A0V8GL29"/>
<evidence type="ECO:0000256" key="5">
    <source>
        <dbReference type="ARBA" id="ARBA00023277"/>
    </source>
</evidence>
<feature type="binding site" evidence="10">
    <location>
        <position position="118"/>
    </location>
    <ligand>
        <name>Mg(2+)</name>
        <dbReference type="ChEBI" id="CHEBI:18420"/>
    </ligand>
</feature>
<dbReference type="SUPFAM" id="SSF56784">
    <property type="entry name" value="HAD-like"/>
    <property type="match status" value="1"/>
</dbReference>
<dbReference type="PANTHER" id="PTHR42891:SF1">
    <property type="entry name" value="D-GLYCERO-BETA-D-MANNO-HEPTOSE-1,7-BISPHOSPHATE 7-PHOSPHATASE"/>
    <property type="match status" value="1"/>
</dbReference>
<dbReference type="Proteomes" id="UP000053797">
    <property type="component" value="Unassembled WGS sequence"/>
</dbReference>
<reference evidence="12 14" key="2">
    <citation type="journal article" date="2016" name="Front. Microbiol.">
        <title>Genomic Resource of Rice Seed Associated Bacteria.</title>
        <authorList>
            <person name="Midha S."/>
            <person name="Bansal K."/>
            <person name="Sharma S."/>
            <person name="Kumar N."/>
            <person name="Patil P.P."/>
            <person name="Chaudhry V."/>
            <person name="Patil P.B."/>
        </authorList>
    </citation>
    <scope>NUCLEOTIDE SEQUENCE [LARGE SCALE GENOMIC DNA]</scope>
    <source>
        <strain evidence="12 14">RSA11</strain>
    </source>
</reference>
<dbReference type="GO" id="GO:0005975">
    <property type="term" value="P:carbohydrate metabolic process"/>
    <property type="evidence" value="ECO:0007669"/>
    <property type="project" value="InterPro"/>
</dbReference>
<dbReference type="GO" id="GO:0005737">
    <property type="term" value="C:cytoplasm"/>
    <property type="evidence" value="ECO:0007669"/>
    <property type="project" value="UniProtKB-SubCell"/>
</dbReference>
<keyword evidence="2 7" id="KW-0963">Cytoplasm</keyword>
<proteinExistence type="inferred from homology"/>
<feature type="binding site" evidence="10">
    <location>
        <position position="91"/>
    </location>
    <ligand>
        <name>Zn(2+)</name>
        <dbReference type="ChEBI" id="CHEBI:29105"/>
    </ligand>
</feature>
<dbReference type="InterPro" id="IPR006549">
    <property type="entry name" value="HAD-SF_hydro_IIIA"/>
</dbReference>
<dbReference type="NCBIfam" id="TIGR01656">
    <property type="entry name" value="Histidinol-ppas"/>
    <property type="match status" value="1"/>
</dbReference>
<dbReference type="GO" id="GO:0046872">
    <property type="term" value="F:metal ion binding"/>
    <property type="evidence" value="ECO:0007669"/>
    <property type="project" value="UniProtKB-KW"/>
</dbReference>
<evidence type="ECO:0000256" key="6">
    <source>
        <dbReference type="ARBA" id="ARBA00031828"/>
    </source>
</evidence>
<evidence type="ECO:0000313" key="12">
    <source>
        <dbReference type="EMBL" id="KTR27809.1"/>
    </source>
</evidence>
<evidence type="ECO:0000256" key="2">
    <source>
        <dbReference type="ARBA" id="ARBA00022490"/>
    </source>
</evidence>
<dbReference type="PANTHER" id="PTHR42891">
    <property type="entry name" value="D-GLYCERO-BETA-D-MANNO-HEPTOSE-1,7-BISPHOSPHATE 7-PHOSPHATASE"/>
    <property type="match status" value="1"/>
</dbReference>
<keyword evidence="10" id="KW-0460">Magnesium</keyword>
<sequence>MNSIQAIFLDRDGTIGGDATVHYPGTFALFSYVPSLIERLRNQGILLIAFTNQPGISKGLAREEDFRTELQNFGFDDTLICPHAAEDCCTCRKPSPELLWQAQVKHDLRLDQCVVIGDRWSDMMAAAHAGCIKILVRTGAGESSIRDYADRVEQANVDYIADDLTDAIAWLDTQN</sequence>
<evidence type="ECO:0000313" key="11">
    <source>
        <dbReference type="EMBL" id="KSU50944.1"/>
    </source>
</evidence>
<feature type="binding site" evidence="10">
    <location>
        <position position="12"/>
    </location>
    <ligand>
        <name>Mg(2+)</name>
        <dbReference type="ChEBI" id="CHEBI:18420"/>
    </ligand>
</feature>
<dbReference type="EC" id="3.1.3.-" evidence="7"/>
<dbReference type="EMBL" id="LDQV01000012">
    <property type="protein sequence ID" value="KTR27809.1"/>
    <property type="molecule type" value="Genomic_DNA"/>
</dbReference>
<evidence type="ECO:0000256" key="1">
    <source>
        <dbReference type="ARBA" id="ARBA00004496"/>
    </source>
</evidence>
<protein>
    <recommendedName>
        <fullName evidence="6 7">D,D-heptose 1,7-bisphosphate phosphatase</fullName>
        <ecNumber evidence="7">3.1.3.-</ecNumber>
    </recommendedName>
</protein>
<feature type="binding site" evidence="10">
    <location>
        <position position="83"/>
    </location>
    <ligand>
        <name>Zn(2+)</name>
        <dbReference type="ChEBI" id="CHEBI:29105"/>
    </ligand>
</feature>
<keyword evidence="5 7" id="KW-0119">Carbohydrate metabolism</keyword>
<feature type="site" description="Stabilizes the phosphoryl group" evidence="9">
    <location>
        <position position="51"/>
    </location>
</feature>
<gene>
    <name evidence="11" type="ORF">AS033_06065</name>
    <name evidence="12" type="ORF">RSA11_03855</name>
</gene>
<dbReference type="NCBIfam" id="NF005264">
    <property type="entry name" value="PRK06769.1"/>
    <property type="match status" value="1"/>
</dbReference>
<feature type="binding site" evidence="10">
    <location>
        <position position="89"/>
    </location>
    <ligand>
        <name>Zn(2+)</name>
        <dbReference type="ChEBI" id="CHEBI:29105"/>
    </ligand>
</feature>
<feature type="site" description="Contributes to substrate recognition" evidence="9">
    <location>
        <position position="92"/>
    </location>
</feature>
<dbReference type="InterPro" id="IPR036412">
    <property type="entry name" value="HAD-like_sf"/>
</dbReference>
<dbReference type="EMBL" id="LNQL01000001">
    <property type="protein sequence ID" value="KSU50944.1"/>
    <property type="molecule type" value="Genomic_DNA"/>
</dbReference>
<dbReference type="Proteomes" id="UP000072605">
    <property type="component" value="Unassembled WGS sequence"/>
</dbReference>
<dbReference type="InterPro" id="IPR023214">
    <property type="entry name" value="HAD_sf"/>
</dbReference>
<name>A0A0V8GL29_9BACL</name>
<dbReference type="NCBIfam" id="TIGR01662">
    <property type="entry name" value="HAD-SF-IIIA"/>
    <property type="match status" value="1"/>
</dbReference>
<dbReference type="PIRSF" id="PIRSF004682">
    <property type="entry name" value="GmhB"/>
    <property type="match status" value="1"/>
</dbReference>
<dbReference type="Gene3D" id="3.40.50.1000">
    <property type="entry name" value="HAD superfamily/HAD-like"/>
    <property type="match status" value="1"/>
</dbReference>
<dbReference type="GO" id="GO:0016791">
    <property type="term" value="F:phosphatase activity"/>
    <property type="evidence" value="ECO:0007669"/>
    <property type="project" value="InterPro"/>
</dbReference>
<keyword evidence="3 10" id="KW-0479">Metal-binding</keyword>
<dbReference type="InterPro" id="IPR006543">
    <property type="entry name" value="Histidinol-phos"/>
</dbReference>
<comment type="cofactor">
    <cofactor evidence="10">
        <name>Zn(2+)</name>
        <dbReference type="ChEBI" id="CHEBI:29105"/>
    </cofactor>
</comment>
<comment type="similarity">
    <text evidence="7">Belongs to the gmhB family.</text>
</comment>
<evidence type="ECO:0000313" key="13">
    <source>
        <dbReference type="Proteomes" id="UP000053797"/>
    </source>
</evidence>